<dbReference type="InterPro" id="IPR011047">
    <property type="entry name" value="Quinoprotein_ADH-like_sf"/>
</dbReference>
<evidence type="ECO:0000313" key="13">
    <source>
        <dbReference type="EMBL" id="SFT84997.1"/>
    </source>
</evidence>
<dbReference type="Gene3D" id="3.30.565.10">
    <property type="entry name" value="Histidine kinase-like ATPase, C-terminal domain"/>
    <property type="match status" value="1"/>
</dbReference>
<dbReference type="SUPFAM" id="SSF52172">
    <property type="entry name" value="CheY-like"/>
    <property type="match status" value="1"/>
</dbReference>
<dbReference type="CDD" id="cd00075">
    <property type="entry name" value="HATPase"/>
    <property type="match status" value="1"/>
</dbReference>
<evidence type="ECO:0000259" key="10">
    <source>
        <dbReference type="PROSITE" id="PS01124"/>
    </source>
</evidence>
<dbReference type="InterPro" id="IPR004358">
    <property type="entry name" value="Sig_transdc_His_kin-like_C"/>
</dbReference>
<dbReference type="SMART" id="SM00448">
    <property type="entry name" value="REC"/>
    <property type="match status" value="1"/>
</dbReference>
<dbReference type="InterPro" id="IPR011006">
    <property type="entry name" value="CheY-like_superfamily"/>
</dbReference>
<dbReference type="FunFam" id="3.30.565.10:FF:000006">
    <property type="entry name" value="Sensor histidine kinase WalK"/>
    <property type="match status" value="1"/>
</dbReference>
<dbReference type="SMART" id="SM00388">
    <property type="entry name" value="HisKA"/>
    <property type="match status" value="1"/>
</dbReference>
<dbReference type="Gene3D" id="2.130.10.10">
    <property type="entry name" value="YVTN repeat-like/Quinoprotein amine dehydrogenase"/>
    <property type="match status" value="2"/>
</dbReference>
<dbReference type="Gene3D" id="1.10.10.60">
    <property type="entry name" value="Homeodomain-like"/>
    <property type="match status" value="1"/>
</dbReference>
<keyword evidence="7" id="KW-0238">DNA-binding</keyword>
<dbReference type="PROSITE" id="PS01124">
    <property type="entry name" value="HTH_ARAC_FAMILY_2"/>
    <property type="match status" value="1"/>
</dbReference>
<dbReference type="PANTHER" id="PTHR43547">
    <property type="entry name" value="TWO-COMPONENT HISTIDINE KINASE"/>
    <property type="match status" value="1"/>
</dbReference>
<dbReference type="InterPro" id="IPR036890">
    <property type="entry name" value="HATPase_C_sf"/>
</dbReference>
<evidence type="ECO:0000259" key="12">
    <source>
        <dbReference type="PROSITE" id="PS50110"/>
    </source>
</evidence>
<dbReference type="Gene3D" id="2.60.40.10">
    <property type="entry name" value="Immunoglobulins"/>
    <property type="match status" value="1"/>
</dbReference>
<evidence type="ECO:0000256" key="3">
    <source>
        <dbReference type="ARBA" id="ARBA00022553"/>
    </source>
</evidence>
<dbReference type="SUPFAM" id="SSF55874">
    <property type="entry name" value="ATPase domain of HSP90 chaperone/DNA topoisomerase II/histidine kinase"/>
    <property type="match status" value="1"/>
</dbReference>
<dbReference type="PANTHER" id="PTHR43547:SF2">
    <property type="entry name" value="HYBRID SIGNAL TRANSDUCTION HISTIDINE KINASE C"/>
    <property type="match status" value="1"/>
</dbReference>
<dbReference type="InterPro" id="IPR018062">
    <property type="entry name" value="HTH_AraC-typ_CS"/>
</dbReference>
<dbReference type="InterPro" id="IPR003661">
    <property type="entry name" value="HisK_dim/P_dom"/>
</dbReference>
<dbReference type="Pfam" id="PF02518">
    <property type="entry name" value="HATPase_c"/>
    <property type="match status" value="1"/>
</dbReference>
<dbReference type="Pfam" id="PF12833">
    <property type="entry name" value="HTH_18"/>
    <property type="match status" value="1"/>
</dbReference>
<dbReference type="SUPFAM" id="SSF50998">
    <property type="entry name" value="Quinoprotein alcohol dehydrogenase-like"/>
    <property type="match status" value="1"/>
</dbReference>
<dbReference type="SMART" id="SM00387">
    <property type="entry name" value="HATPase_c"/>
    <property type="match status" value="1"/>
</dbReference>
<keyword evidence="4" id="KW-0808">Transferase</keyword>
<dbReference type="InterPro" id="IPR011110">
    <property type="entry name" value="Reg_prop"/>
</dbReference>
<evidence type="ECO:0000256" key="7">
    <source>
        <dbReference type="ARBA" id="ARBA00023125"/>
    </source>
</evidence>
<evidence type="ECO:0000256" key="1">
    <source>
        <dbReference type="ARBA" id="ARBA00000085"/>
    </source>
</evidence>
<dbReference type="Gene3D" id="3.40.50.2300">
    <property type="match status" value="1"/>
</dbReference>
<dbReference type="InterPro" id="IPR009057">
    <property type="entry name" value="Homeodomain-like_sf"/>
</dbReference>
<dbReference type="InterPro" id="IPR015943">
    <property type="entry name" value="WD40/YVTN_repeat-like_dom_sf"/>
</dbReference>
<dbReference type="InterPro" id="IPR018060">
    <property type="entry name" value="HTH_AraC"/>
</dbReference>
<accession>A0A1I7BCV8</accession>
<dbReference type="Gene3D" id="1.10.287.130">
    <property type="match status" value="1"/>
</dbReference>
<evidence type="ECO:0000256" key="8">
    <source>
        <dbReference type="ARBA" id="ARBA00023163"/>
    </source>
</evidence>
<feature type="domain" description="HTH araC/xylS-type" evidence="10">
    <location>
        <begin position="1277"/>
        <end position="1376"/>
    </location>
</feature>
<evidence type="ECO:0000256" key="9">
    <source>
        <dbReference type="PROSITE-ProRule" id="PRU00169"/>
    </source>
</evidence>
<dbReference type="Proteomes" id="UP000199673">
    <property type="component" value="Unassembled WGS sequence"/>
</dbReference>
<protein>
    <recommendedName>
        <fullName evidence="2">histidine kinase</fullName>
        <ecNumber evidence="2">2.7.13.3</ecNumber>
    </recommendedName>
</protein>
<proteinExistence type="predicted"/>
<dbReference type="Pfam" id="PF07494">
    <property type="entry name" value="Reg_prop"/>
    <property type="match status" value="5"/>
</dbReference>
<dbReference type="GO" id="GO:0000155">
    <property type="term" value="F:phosphorelay sensor kinase activity"/>
    <property type="evidence" value="ECO:0007669"/>
    <property type="project" value="InterPro"/>
</dbReference>
<keyword evidence="3 9" id="KW-0597">Phosphoprotein</keyword>
<dbReference type="SMART" id="SM00342">
    <property type="entry name" value="HTH_ARAC"/>
    <property type="match status" value="1"/>
</dbReference>
<keyword evidence="5 13" id="KW-0418">Kinase</keyword>
<dbReference type="PRINTS" id="PR00344">
    <property type="entry name" value="BCTRLSENSOR"/>
</dbReference>
<dbReference type="InterPro" id="IPR005467">
    <property type="entry name" value="His_kinase_dom"/>
</dbReference>
<dbReference type="InterPro" id="IPR003594">
    <property type="entry name" value="HATPase_dom"/>
</dbReference>
<evidence type="ECO:0000256" key="6">
    <source>
        <dbReference type="ARBA" id="ARBA00023015"/>
    </source>
</evidence>
<dbReference type="EC" id="2.7.13.3" evidence="2"/>
<dbReference type="InterPro" id="IPR011123">
    <property type="entry name" value="Y_Y_Y"/>
</dbReference>
<dbReference type="SUPFAM" id="SSF46689">
    <property type="entry name" value="Homeodomain-like"/>
    <property type="match status" value="1"/>
</dbReference>
<dbReference type="EMBL" id="FPBF01000003">
    <property type="protein sequence ID" value="SFT84997.1"/>
    <property type="molecule type" value="Genomic_DNA"/>
</dbReference>
<dbReference type="CDD" id="cd00082">
    <property type="entry name" value="HisKA"/>
    <property type="match status" value="1"/>
</dbReference>
<dbReference type="SUPFAM" id="SSF101898">
    <property type="entry name" value="NHL repeat"/>
    <property type="match status" value="1"/>
</dbReference>
<evidence type="ECO:0000256" key="2">
    <source>
        <dbReference type="ARBA" id="ARBA00012438"/>
    </source>
</evidence>
<comment type="catalytic activity">
    <reaction evidence="1">
        <text>ATP + protein L-histidine = ADP + protein N-phospho-L-histidine.</text>
        <dbReference type="EC" id="2.7.13.3"/>
    </reaction>
</comment>
<organism evidence="13 14">
    <name type="scientific">Algoriphagus locisalis</name>
    <dbReference type="NCBI Taxonomy" id="305507"/>
    <lineage>
        <taxon>Bacteria</taxon>
        <taxon>Pseudomonadati</taxon>
        <taxon>Bacteroidota</taxon>
        <taxon>Cytophagia</taxon>
        <taxon>Cytophagales</taxon>
        <taxon>Cyclobacteriaceae</taxon>
        <taxon>Algoriphagus</taxon>
    </lineage>
</organism>
<dbReference type="PROSITE" id="PS50110">
    <property type="entry name" value="RESPONSE_REGULATORY"/>
    <property type="match status" value="1"/>
</dbReference>
<sequence length="1385" mass="155356">MPIPGINTGFIQDFYIDCAQMKPTIITLLLLCFCRIGSGQSLDSSSIFTRQDQLTFYLLDVQNGLSNNYINQIEQDSLGFIWIATIDGLNRYDGHGFQIYRKSNRNPAGGPMANYIEQLIIDQNQHLLLATNKGLSTYDPKADSFIHSDLFRGLNPNSISNIIKGPQGHKIITTFDGDIKVLDADSVIASFTHHLLDPNSLSSTRISALAMQGDSILWVGHFDRGLDKIDLRRNKLTALEDSAPSFPANINSLFTDEVGNLWVGSNTGIRVITTEADTLKLQASDQPNLGLSDGNVLCFEKGPFGNLWIGTRNGGLNILNSAQFLKDQTIELKWFKPEQDGSSIFNRTVSSLKLSKDGYMWIGTSTGLNFVNPQGEPVKLIQRHLSKTETISHDRIGSLAEGNNGKIWIGTDGGGLDYFDPRTERISHYAHNPEDPNSLSNNYIISLLEDSKDRLWVGTYQGGLNLLDTETGKSKHYLQGSQENGHDVRKIFEGKNGQIWVGTNRGGLYRYHPPIDDFDYVRQLGKIDIRDIAEDDLGNLWLATFGDGIIRYNYLTGEQELFNENTIPGFPVEVVFAIEVLENGEVIAGSRYEGLIRLNPESKAFALFTDESGLSNNSINSMAKGKDGKIWLGTYRGISFFDPKTDEVGNLNSINNIQLAEFNIGAALVTQSGEVYMGGNKGINAFNPKTLDSQANNYPLIFTDLRLMNKKASVINDGEGFRLTQALPYLPELDLAHDQSLISIDFVALKLPLGKDVNYAYKLEPFHSQWIETNQTGTANLSNIPSGEYTLKARASSGTKTIAENEIAITIHPPFWKTWPAYLLYLILLLTLVVTGMRYYAERLKLKNSLLFEKKQRHLEHELNEERVQFFTGFSHELKTPLTLIIAPVEDLLLETKNAKHLKILKLIQKNATYLHEMISKLLEFRNAELSVNELNIKSQPIVKPIKQWIEQYQPLARHKGIRLKSDLPKIDFIAAVDIQKLHIIFNNLLSNALKYCQTNDQITVLVKELSGEFELCIRDNGPGIPYEDQQHVFNWYYQSGANTEEKGTGIGLALTKRLVEDHQGSIELQSQPGEGCCFAIRIPVRAPENQQSSLHVEPASEWLPEPQHAKLHANISFDLEGNREVILVIDDNPQILEYMETLLANEYDLIFAENGNQGLEKAKQYIPDLIISDIMMPEKNGIDLCGVLKENPGTTHIPVILLSAKSNTESITSGYGKGADDYITKPFEGKILKSRIRNLLNAKIRLRTYFLEKNTQQEELSPSEKSAVGREKSFLRELETHILSGIAEQVTDVDTISQAMGMSRTSLFRKLKALTGQNINQYTRSVKLKKAAALIKEEKLGVAQAAYEVGFTSVKYFRKLFKEQFGHLPSELNENEMQEQENEK</sequence>
<evidence type="ECO:0000259" key="11">
    <source>
        <dbReference type="PROSITE" id="PS50109"/>
    </source>
</evidence>
<dbReference type="InterPro" id="IPR036097">
    <property type="entry name" value="HisK_dim/P_sf"/>
</dbReference>
<keyword evidence="6" id="KW-0805">Transcription regulation</keyword>
<keyword evidence="8" id="KW-0804">Transcription</keyword>
<evidence type="ECO:0000256" key="5">
    <source>
        <dbReference type="ARBA" id="ARBA00022777"/>
    </source>
</evidence>
<dbReference type="GO" id="GO:0003700">
    <property type="term" value="F:DNA-binding transcription factor activity"/>
    <property type="evidence" value="ECO:0007669"/>
    <property type="project" value="InterPro"/>
</dbReference>
<name>A0A1I7BCV8_9BACT</name>
<dbReference type="PROSITE" id="PS00041">
    <property type="entry name" value="HTH_ARAC_FAMILY_1"/>
    <property type="match status" value="1"/>
</dbReference>
<feature type="modified residue" description="4-aspartylphosphate" evidence="9">
    <location>
        <position position="1174"/>
    </location>
</feature>
<feature type="domain" description="Response regulatory" evidence="12">
    <location>
        <begin position="1126"/>
        <end position="1241"/>
    </location>
</feature>
<dbReference type="Pfam" id="PF07495">
    <property type="entry name" value="Y_Y_Y"/>
    <property type="match status" value="1"/>
</dbReference>
<dbReference type="InterPro" id="IPR001789">
    <property type="entry name" value="Sig_transdc_resp-reg_receiver"/>
</dbReference>
<dbReference type="SUPFAM" id="SSF47384">
    <property type="entry name" value="Homodimeric domain of signal transducing histidine kinase"/>
    <property type="match status" value="1"/>
</dbReference>
<dbReference type="Pfam" id="PF00512">
    <property type="entry name" value="HisKA"/>
    <property type="match status" value="1"/>
</dbReference>
<dbReference type="OrthoDB" id="9806995at2"/>
<evidence type="ECO:0000313" key="14">
    <source>
        <dbReference type="Proteomes" id="UP000199673"/>
    </source>
</evidence>
<dbReference type="Pfam" id="PF00072">
    <property type="entry name" value="Response_reg"/>
    <property type="match status" value="1"/>
</dbReference>
<dbReference type="PROSITE" id="PS50109">
    <property type="entry name" value="HIS_KIN"/>
    <property type="match status" value="1"/>
</dbReference>
<reference evidence="14" key="1">
    <citation type="submission" date="2016-10" db="EMBL/GenBank/DDBJ databases">
        <authorList>
            <person name="Varghese N."/>
            <person name="Submissions S."/>
        </authorList>
    </citation>
    <scope>NUCLEOTIDE SEQUENCE [LARGE SCALE GENOMIC DNA]</scope>
    <source>
        <strain evidence="14">DSM 23445</strain>
    </source>
</reference>
<dbReference type="STRING" id="305507.SAMN04489724_2302"/>
<keyword evidence="14" id="KW-1185">Reference proteome</keyword>
<gene>
    <name evidence="13" type="ORF">SAMN04489724_2302</name>
</gene>
<dbReference type="InterPro" id="IPR013783">
    <property type="entry name" value="Ig-like_fold"/>
</dbReference>
<evidence type="ECO:0000256" key="4">
    <source>
        <dbReference type="ARBA" id="ARBA00022679"/>
    </source>
</evidence>
<feature type="domain" description="Histidine kinase" evidence="11">
    <location>
        <begin position="873"/>
        <end position="1087"/>
    </location>
</feature>
<dbReference type="GO" id="GO:0043565">
    <property type="term" value="F:sequence-specific DNA binding"/>
    <property type="evidence" value="ECO:0007669"/>
    <property type="project" value="InterPro"/>
</dbReference>